<keyword evidence="3 4" id="KW-0539">Nucleus</keyword>
<keyword evidence="4" id="KW-0472">Membrane</keyword>
<dbReference type="GO" id="GO:0005643">
    <property type="term" value="C:nuclear pore"/>
    <property type="evidence" value="ECO:0007669"/>
    <property type="project" value="UniProtKB-SubCell"/>
</dbReference>
<name>A0A8J5XEQ4_DIALT</name>
<comment type="similarity">
    <text evidence="2 4">Belongs to the nucleoporin interacting component (NIC) family.</text>
</comment>
<evidence type="ECO:0000256" key="5">
    <source>
        <dbReference type="SAM" id="MobiDB-lite"/>
    </source>
</evidence>
<reference evidence="6" key="1">
    <citation type="submission" date="2021-05" db="EMBL/GenBank/DDBJ databases">
        <title>The genome of the haptophyte Pavlova lutheri (Diacronema luteri, Pavlovales) - a model for lipid biosynthesis in eukaryotic algae.</title>
        <authorList>
            <person name="Hulatt C.J."/>
            <person name="Posewitz M.C."/>
        </authorList>
    </citation>
    <scope>NUCLEOTIDE SEQUENCE</scope>
    <source>
        <strain evidence="6">NIVA-4/92</strain>
    </source>
</reference>
<protein>
    <recommendedName>
        <fullName evidence="4">Nuclear pore protein</fullName>
    </recommendedName>
</protein>
<organism evidence="6 7">
    <name type="scientific">Diacronema lutheri</name>
    <name type="common">Unicellular marine alga</name>
    <name type="synonym">Monochrysis lutheri</name>
    <dbReference type="NCBI Taxonomy" id="2081491"/>
    <lineage>
        <taxon>Eukaryota</taxon>
        <taxon>Haptista</taxon>
        <taxon>Haptophyta</taxon>
        <taxon>Pavlovophyceae</taxon>
        <taxon>Pavlovales</taxon>
        <taxon>Pavlovaceae</taxon>
        <taxon>Diacronema</taxon>
    </lineage>
</organism>
<keyword evidence="4" id="KW-0811">Translocation</keyword>
<dbReference type="AlphaFoldDB" id="A0A8J5XEQ4"/>
<keyword evidence="4" id="KW-0653">Protein transport</keyword>
<feature type="region of interest" description="Disordered" evidence="5">
    <location>
        <begin position="1"/>
        <end position="26"/>
    </location>
</feature>
<gene>
    <name evidence="6" type="ORF">KFE25_004104</name>
</gene>
<sequence length="954" mass="95777">MASLEDLRRGAQRLAPRDGAEFAPMRRDLPQLLAQTAALEARAARDGGDGGGDAEQRARALVFLARRGIDATAMDTDGLLRELDESDETYFDTSADAPPDDLDGWLQAQRERVVCAVVDDARARSTASFFAAALEHAQAAAAHDHAATLRALAHRAGSWPPAAAAAPPAPPVAVARAPRAAGAGAEDAAMRIRDPRAAAYFAALSAPNGADGALGGPAAPDALVRRLAGVPGALRAQLPGGAHADSARKLAELWALAAAIVDGAARAADAERAPALRAADEGAWRARSPELLRALLCGALAQLGSQYRRMVDARIAAAATDGARGGEPGWEHAAAAHARLRLLAAPTPLGAADVRAAADAGVPCCETVSLGAPGAGDVPLWAVLFACARAHEWPAASRALDRARRTHARLRASTDALAAALRELAAVADRPGQPPIGRELLAAVAAEYATGWADAATTAAAAAATAASAAAAGGGSDAARSAARASLGCELSEQCALLYAQVSAAPLADGGRRGLSCVEDYLWHRLGLVLATHDAHGAAAGGAALAQLQLLLSRTYGARHFAAPPSGSDALYATVLVASLQFEKAAAHLAMAAGGALRVDGLHLALALHSGGLLATDDSAPRVGADGAEMLDVLVDTQDAVDTGAATGARGVAAPAVPALRLRALLELHARGLFAESAGAALRYCFMGGSEGQRLALSAQLIVAHGRHLELLGSPASPGNAGWALSFLSQHARHALALAAAQLLHASGEAADAAQLLLAANEPARALGTCAAALADALLAAPDAAFAPPSEPAGGVAKASAAACARAAASCENALRAAAARGDAASGAEARECAALLAVHRCLRAHASSDAAGCVAAADELALLPLSPAQLDACARQLRASAPSVQRLLPRVLARTMGALREQHAQAAGVAAEQARLEARADALLALAGLAGGGGGLGGADSFRLVALRAQMHA</sequence>
<dbReference type="PANTHER" id="PTHR11225">
    <property type="entry name" value="NUCLEAR PORE COMPLEX PROTEIN NUP93 NUCLEOPORIN NUP93 DEAD EYE PROTEIN"/>
    <property type="match status" value="1"/>
</dbReference>
<keyword evidence="4" id="KW-0509">mRNA transport</keyword>
<comment type="caution">
    <text evidence="6">The sequence shown here is derived from an EMBL/GenBank/DDBJ whole genome shotgun (WGS) entry which is preliminary data.</text>
</comment>
<evidence type="ECO:0000256" key="1">
    <source>
        <dbReference type="ARBA" id="ARBA00004259"/>
    </source>
</evidence>
<accession>A0A8J5XEQ4</accession>
<dbReference type="EMBL" id="JAGTXO010000015">
    <property type="protein sequence ID" value="KAG8463831.1"/>
    <property type="molecule type" value="Genomic_DNA"/>
</dbReference>
<dbReference type="PANTHER" id="PTHR11225:SF4">
    <property type="entry name" value="NUCLEAR PORE COMPLEX PROTEIN NUP93"/>
    <property type="match status" value="1"/>
</dbReference>
<keyword evidence="7" id="KW-1185">Reference proteome</keyword>
<dbReference type="OrthoDB" id="10682678at2759"/>
<dbReference type="GO" id="GO:0017056">
    <property type="term" value="F:structural constituent of nuclear pore"/>
    <property type="evidence" value="ECO:0007669"/>
    <property type="project" value="InterPro"/>
</dbReference>
<comment type="subcellular location">
    <subcellularLocation>
        <location evidence="1">Nucleus envelope</location>
    </subcellularLocation>
    <subcellularLocation>
        <location evidence="4">Nucleus</location>
        <location evidence="4">Nuclear pore complex</location>
    </subcellularLocation>
</comment>
<evidence type="ECO:0000256" key="4">
    <source>
        <dbReference type="RuleBase" id="RU364035"/>
    </source>
</evidence>
<dbReference type="GO" id="GO:0016973">
    <property type="term" value="P:poly(A)+ mRNA export from nucleus"/>
    <property type="evidence" value="ECO:0007669"/>
    <property type="project" value="TreeGrafter"/>
</dbReference>
<keyword evidence="4" id="KW-0906">Nuclear pore complex</keyword>
<evidence type="ECO:0000313" key="7">
    <source>
        <dbReference type="Proteomes" id="UP000751190"/>
    </source>
</evidence>
<dbReference type="InterPro" id="IPR007231">
    <property type="entry name" value="Nucleoporin_int_Nup93/Nic96"/>
</dbReference>
<dbReference type="Proteomes" id="UP000751190">
    <property type="component" value="Unassembled WGS sequence"/>
</dbReference>
<dbReference type="Pfam" id="PF04097">
    <property type="entry name" value="Nic96"/>
    <property type="match status" value="1"/>
</dbReference>
<evidence type="ECO:0000256" key="3">
    <source>
        <dbReference type="ARBA" id="ARBA00023242"/>
    </source>
</evidence>
<dbReference type="GO" id="GO:0006606">
    <property type="term" value="P:protein import into nucleus"/>
    <property type="evidence" value="ECO:0007669"/>
    <property type="project" value="TreeGrafter"/>
</dbReference>
<keyword evidence="4" id="KW-0813">Transport</keyword>
<evidence type="ECO:0000313" key="6">
    <source>
        <dbReference type="EMBL" id="KAG8463831.1"/>
    </source>
</evidence>
<evidence type="ECO:0000256" key="2">
    <source>
        <dbReference type="ARBA" id="ARBA00010186"/>
    </source>
</evidence>
<proteinExistence type="inferred from homology"/>